<reference evidence="1 2" key="1">
    <citation type="submission" date="2020-04" db="EMBL/GenBank/DDBJ databases">
        <title>Global-level population genomics: horizontal gene transfer, symbiosis and evolution in Rhizobia.</title>
        <authorList>
            <person name="Gai Y."/>
        </authorList>
    </citation>
    <scope>NUCLEOTIDE SEQUENCE [LARGE SCALE GENOMIC DNA]</scope>
    <source>
        <strain evidence="1 2">BLR33</strain>
    </source>
</reference>
<evidence type="ECO:0000313" key="2">
    <source>
        <dbReference type="Proteomes" id="UP000770629"/>
    </source>
</evidence>
<accession>A0ABS7IDS3</accession>
<dbReference type="EMBL" id="JABDYF010000001">
    <property type="protein sequence ID" value="MBX5088471.1"/>
    <property type="molecule type" value="Genomic_DNA"/>
</dbReference>
<dbReference type="RefSeq" id="WP_221118620.1">
    <property type="nucleotide sequence ID" value="NZ_JABDXZ010000005.1"/>
</dbReference>
<gene>
    <name evidence="1" type="ORF">HJB60_04680</name>
</gene>
<dbReference type="Proteomes" id="UP000770629">
    <property type="component" value="Unassembled WGS sequence"/>
</dbReference>
<evidence type="ECO:0000313" key="1">
    <source>
        <dbReference type="EMBL" id="MBX5088471.1"/>
    </source>
</evidence>
<name>A0ABS7IDS3_9HYPH</name>
<protein>
    <submittedName>
        <fullName evidence="1">Uncharacterized protein</fullName>
    </submittedName>
</protein>
<sequence>MLVTVPTSLDELAKYIQPFMALAGEKRWIKRLDQLAIDKDASYFRWKIVSDYHWLEMAIGFQAEVLAKEGRLRPDLVDELIMASLNFAAVTVEIHSQLSPKGRQVLEGRLRDALKAENGFAPVYLEFDLAQRLMDHGYDVEFADLEGRAQFDLLFRRGSFAGEVECKSLSADAGRSIHRKDFYRFMESIGPALTQHAELKQQEVLIVTLDSRLSSNTAEQRDLRRACETALLPEAPTTISGPGFQLLRTPFRIPLSGAMDQKTLYQYFKMEFGQNIHISGAMGEDFGCFLVMRSNREDDPSKPLLEAMRKAASQFTATRPGFIAIQEHGIEAADLMLPHVRRRMGILSYALFGHYGASHINATYVSGFGAVVLRNGLVGTPAFSIPNPQPKFSVQAADAEPFLGSDLTDQEYAEFIGAPLPTPNISFLPVEQASSAEQTD</sequence>
<proteinExistence type="predicted"/>
<comment type="caution">
    <text evidence="1">The sequence shown here is derived from an EMBL/GenBank/DDBJ whole genome shotgun (WGS) entry which is preliminary data.</text>
</comment>
<keyword evidence="2" id="KW-1185">Reference proteome</keyword>
<organism evidence="1 2">
    <name type="scientific">Rhizobium lentis</name>
    <dbReference type="NCBI Taxonomy" id="1138194"/>
    <lineage>
        <taxon>Bacteria</taxon>
        <taxon>Pseudomonadati</taxon>
        <taxon>Pseudomonadota</taxon>
        <taxon>Alphaproteobacteria</taxon>
        <taxon>Hyphomicrobiales</taxon>
        <taxon>Rhizobiaceae</taxon>
        <taxon>Rhizobium/Agrobacterium group</taxon>
        <taxon>Rhizobium</taxon>
    </lineage>
</organism>